<organism evidence="2">
    <name type="scientific">Adeno-associated virus</name>
    <dbReference type="NCBI Taxonomy" id="272636"/>
    <lineage>
        <taxon>Viruses</taxon>
        <taxon>Monodnaviria</taxon>
        <taxon>Shotokuvirae</taxon>
        <taxon>Cossaviricota</taxon>
        <taxon>Quintoviricetes</taxon>
        <taxon>Piccovirales</taxon>
        <taxon>Parvoviridae</taxon>
        <taxon>Parvovirinae</taxon>
        <taxon>Dependoparvovirus</taxon>
    </lineage>
</organism>
<reference evidence="2" key="2">
    <citation type="submission" date="2019-07" db="EMBL/GenBank/DDBJ databases">
        <authorList>
            <person name="Jurvansuu J.M."/>
        </authorList>
    </citation>
    <scope>NUCLEOTIDE SEQUENCE</scope>
    <source>
        <strain evidence="2">MgAAV1</strain>
    </source>
</reference>
<name>A0A6B9PVZ0_9VIRU</name>
<protein>
    <submittedName>
        <fullName evidence="2">Assembly activating protein</fullName>
    </submittedName>
</protein>
<accession>A0A6B9PVZ0</accession>
<evidence type="ECO:0000313" key="2">
    <source>
        <dbReference type="EMBL" id="QHD57623.1"/>
    </source>
</evidence>
<feature type="region of interest" description="Disordered" evidence="1">
    <location>
        <begin position="26"/>
        <end position="121"/>
    </location>
</feature>
<dbReference type="EMBL" id="MN242366">
    <property type="protein sequence ID" value="QHD57623.1"/>
    <property type="molecule type" value="Genomic_DNA"/>
</dbReference>
<evidence type="ECO:0000256" key="1">
    <source>
        <dbReference type="SAM" id="MobiDB-lite"/>
    </source>
</evidence>
<sequence length="133" mass="14161">MEWVMPQEIGIAIPHGWETEWSPAPLAPGCCPATTTTCTEESTPDQTATPSSASAPRGGTLTTTDSTATFLHETGNDSSTTTGAFDPSTSSSNSSTYKLKNTRSRRAEARPSPITSQAPCRSLRTRTISYRTC</sequence>
<reference evidence="2" key="1">
    <citation type="journal article" date="2019" name="Viruses">
        <title>Infection Load and Prevalence of Novel Viruses Identified from the Bank Vole Do Not Associate with Exposure to Environmental Radioactivity.</title>
        <authorList>
            <person name="Kesaniemi J."/>
            <person name="Lavrinienko A."/>
            <person name="Tukalenko E."/>
            <person name="Mappes T."/>
            <person name="Watts P.C."/>
            <person name="Jurvansuu J."/>
        </authorList>
    </citation>
    <scope>NUCLEOTIDE SEQUENCE</scope>
    <source>
        <strain evidence="2">MgAAV1</strain>
    </source>
</reference>
<proteinExistence type="predicted"/>
<feature type="compositionally biased region" description="Low complexity" evidence="1">
    <location>
        <begin position="60"/>
        <end position="69"/>
    </location>
</feature>
<feature type="compositionally biased region" description="Polar residues" evidence="1">
    <location>
        <begin position="45"/>
        <end position="54"/>
    </location>
</feature>
<feature type="compositionally biased region" description="Low complexity" evidence="1">
    <location>
        <begin position="26"/>
        <end position="41"/>
    </location>
</feature>